<evidence type="ECO:0000256" key="2">
    <source>
        <dbReference type="SAM" id="MobiDB-lite"/>
    </source>
</evidence>
<evidence type="ECO:0000259" key="4">
    <source>
        <dbReference type="Pfam" id="PF10551"/>
    </source>
</evidence>
<dbReference type="InterPro" id="IPR004330">
    <property type="entry name" value="FAR1_DNA_bnd_dom"/>
</dbReference>
<dbReference type="GO" id="GO:0006355">
    <property type="term" value="P:regulation of DNA-templated transcription"/>
    <property type="evidence" value="ECO:0007669"/>
    <property type="project" value="UniProtKB-UniRule"/>
</dbReference>
<name>A0AAV5J9Y8_9ROSI</name>
<dbReference type="GO" id="GO:0008270">
    <property type="term" value="F:zinc ion binding"/>
    <property type="evidence" value="ECO:0007669"/>
    <property type="project" value="UniProtKB-UniRule"/>
</dbReference>
<comment type="subcellular location">
    <subcellularLocation>
        <location evidence="1">Nucleus</location>
    </subcellularLocation>
</comment>
<reference evidence="5 6" key="1">
    <citation type="journal article" date="2021" name="Commun. Biol.">
        <title>The genome of Shorea leprosula (Dipterocarpaceae) highlights the ecological relevance of drought in aseasonal tropical rainforests.</title>
        <authorList>
            <person name="Ng K.K.S."/>
            <person name="Kobayashi M.J."/>
            <person name="Fawcett J.A."/>
            <person name="Hatakeyama M."/>
            <person name="Paape T."/>
            <person name="Ng C.H."/>
            <person name="Ang C.C."/>
            <person name="Tnah L.H."/>
            <person name="Lee C.T."/>
            <person name="Nishiyama T."/>
            <person name="Sese J."/>
            <person name="O'Brien M.J."/>
            <person name="Copetti D."/>
            <person name="Mohd Noor M.I."/>
            <person name="Ong R.C."/>
            <person name="Putra M."/>
            <person name="Sireger I.Z."/>
            <person name="Indrioko S."/>
            <person name="Kosugi Y."/>
            <person name="Izuno A."/>
            <person name="Isagi Y."/>
            <person name="Lee S.L."/>
            <person name="Shimizu K.K."/>
        </authorList>
    </citation>
    <scope>NUCLEOTIDE SEQUENCE [LARGE SCALE GENOMIC DNA]</scope>
    <source>
        <strain evidence="5">214</strain>
    </source>
</reference>
<feature type="region of interest" description="Disordered" evidence="2">
    <location>
        <begin position="1"/>
        <end position="44"/>
    </location>
</feature>
<keyword evidence="1" id="KW-0479">Metal-binding</keyword>
<feature type="domain" description="MULE transposase" evidence="4">
    <location>
        <begin position="256"/>
        <end position="299"/>
    </location>
</feature>
<evidence type="ECO:0000313" key="5">
    <source>
        <dbReference type="EMBL" id="GKV08249.1"/>
    </source>
</evidence>
<evidence type="ECO:0000313" key="6">
    <source>
        <dbReference type="Proteomes" id="UP001054252"/>
    </source>
</evidence>
<dbReference type="Pfam" id="PF03101">
    <property type="entry name" value="FAR1"/>
    <property type="match status" value="1"/>
</dbReference>
<dbReference type="EMBL" id="BPVZ01000028">
    <property type="protein sequence ID" value="GKV08249.1"/>
    <property type="molecule type" value="Genomic_DNA"/>
</dbReference>
<keyword evidence="1" id="KW-0863">Zinc-finger</keyword>
<evidence type="ECO:0000259" key="3">
    <source>
        <dbReference type="Pfam" id="PF03101"/>
    </source>
</evidence>
<evidence type="ECO:0000256" key="1">
    <source>
        <dbReference type="RuleBase" id="RU367018"/>
    </source>
</evidence>
<sequence>MDIHAIDEEGGMGHHGMCDDGDSEANEDEAKNSENALVQDEDGIAEPYVGTEFDSEDAAKTFYDAYATVVGFSSKVGHLSHPKPTGTIISPEFVCGREGSKRKPCDSCDAMLGIELKGQNKWVVTKFIKKHNHSLMSPSKVHDLWPHRHFAGAAKSMAESYQGVGIVPSDVMYVSMDGNRATAETNNLGIRNTPPAELNQLAKNIGTVNYAIRPVNRKRTLGTDAQNLLDYFKKMQAENPGFFYAIQLDDDNCMANTFLTAMNECQPVSLVTDQDRVVKRAVVQVFPEAHHCINKWHVLREGQEKLAHVCHVHPSFRVELYNCINLTETIEEFESTWTSILDKYDLKGHDWLQSIYNARYVNQQTTVPMFFRQYERAIENWFEREIEADFDTICTTPVLRTPSPMEKQVASIYTKKIFMEFQEELVETFVYTANGIESD</sequence>
<accession>A0AAV5J9Y8</accession>
<dbReference type="Proteomes" id="UP001054252">
    <property type="component" value="Unassembled WGS sequence"/>
</dbReference>
<feature type="domain" description="FAR1" evidence="3">
    <location>
        <begin position="61"/>
        <end position="136"/>
    </location>
</feature>
<keyword evidence="6" id="KW-1185">Reference proteome</keyword>
<dbReference type="PANTHER" id="PTHR31669:SF218">
    <property type="entry name" value="PROTEIN FAR1-RELATED SEQUENCE 3"/>
    <property type="match status" value="1"/>
</dbReference>
<comment type="function">
    <text evidence="1">Putative transcription activator involved in regulating light control of development.</text>
</comment>
<keyword evidence="1" id="KW-0539">Nucleus</keyword>
<organism evidence="5 6">
    <name type="scientific">Rubroshorea leprosula</name>
    <dbReference type="NCBI Taxonomy" id="152421"/>
    <lineage>
        <taxon>Eukaryota</taxon>
        <taxon>Viridiplantae</taxon>
        <taxon>Streptophyta</taxon>
        <taxon>Embryophyta</taxon>
        <taxon>Tracheophyta</taxon>
        <taxon>Spermatophyta</taxon>
        <taxon>Magnoliopsida</taxon>
        <taxon>eudicotyledons</taxon>
        <taxon>Gunneridae</taxon>
        <taxon>Pentapetalae</taxon>
        <taxon>rosids</taxon>
        <taxon>malvids</taxon>
        <taxon>Malvales</taxon>
        <taxon>Dipterocarpaceae</taxon>
        <taxon>Rubroshorea</taxon>
    </lineage>
</organism>
<proteinExistence type="inferred from homology"/>
<dbReference type="Pfam" id="PF10551">
    <property type="entry name" value="MULE"/>
    <property type="match status" value="1"/>
</dbReference>
<dbReference type="PANTHER" id="PTHR31669">
    <property type="entry name" value="PROTEIN FAR1-RELATED SEQUENCE 10-RELATED"/>
    <property type="match status" value="1"/>
</dbReference>
<protein>
    <recommendedName>
        <fullName evidence="1">Protein FAR1-RELATED SEQUENCE</fullName>
    </recommendedName>
</protein>
<dbReference type="AlphaFoldDB" id="A0AAV5J9Y8"/>
<comment type="similarity">
    <text evidence="1">Belongs to the FHY3/FAR1 family.</text>
</comment>
<gene>
    <name evidence="5" type="ORF">SLEP1_g19908</name>
</gene>
<dbReference type="InterPro" id="IPR018289">
    <property type="entry name" value="MULE_transposase_dom"/>
</dbReference>
<dbReference type="InterPro" id="IPR031052">
    <property type="entry name" value="FHY3/FAR1"/>
</dbReference>
<keyword evidence="1" id="KW-0862">Zinc</keyword>
<comment type="caution">
    <text evidence="5">The sequence shown here is derived from an EMBL/GenBank/DDBJ whole genome shotgun (WGS) entry which is preliminary data.</text>
</comment>
<dbReference type="GO" id="GO:0005634">
    <property type="term" value="C:nucleus"/>
    <property type="evidence" value="ECO:0007669"/>
    <property type="project" value="UniProtKB-SubCell"/>
</dbReference>